<organism evidence="1 2">
    <name type="scientific">Haloarchaeobius amylolyticus</name>
    <dbReference type="NCBI Taxonomy" id="1198296"/>
    <lineage>
        <taxon>Archaea</taxon>
        <taxon>Methanobacteriati</taxon>
        <taxon>Methanobacteriota</taxon>
        <taxon>Stenosarchaea group</taxon>
        <taxon>Halobacteria</taxon>
        <taxon>Halobacteriales</taxon>
        <taxon>Halorubellaceae</taxon>
        <taxon>Haloarchaeobius</taxon>
    </lineage>
</organism>
<proteinExistence type="predicted"/>
<protein>
    <submittedName>
        <fullName evidence="1">Uncharacterized protein</fullName>
    </submittedName>
</protein>
<gene>
    <name evidence="1" type="ORF">ACFR99_01630</name>
</gene>
<dbReference type="RefSeq" id="WP_390283727.1">
    <property type="nucleotide sequence ID" value="NZ_JBHUDI010000001.1"/>
</dbReference>
<keyword evidence="2" id="KW-1185">Reference proteome</keyword>
<reference evidence="1 2" key="1">
    <citation type="journal article" date="2019" name="Int. J. Syst. Evol. Microbiol.">
        <title>The Global Catalogue of Microorganisms (GCM) 10K type strain sequencing project: providing services to taxonomists for standard genome sequencing and annotation.</title>
        <authorList>
            <consortium name="The Broad Institute Genomics Platform"/>
            <consortium name="The Broad Institute Genome Sequencing Center for Infectious Disease"/>
            <person name="Wu L."/>
            <person name="Ma J."/>
        </authorList>
    </citation>
    <scope>NUCLEOTIDE SEQUENCE [LARGE SCALE GENOMIC DNA]</scope>
    <source>
        <strain evidence="1 2">CGMCC 1.12230</strain>
    </source>
</reference>
<comment type="caution">
    <text evidence="1">The sequence shown here is derived from an EMBL/GenBank/DDBJ whole genome shotgun (WGS) entry which is preliminary data.</text>
</comment>
<evidence type="ECO:0000313" key="1">
    <source>
        <dbReference type="EMBL" id="MFD1562271.1"/>
    </source>
</evidence>
<name>A0ABD6BCG1_9EURY</name>
<accession>A0ABD6BCG1</accession>
<dbReference type="AlphaFoldDB" id="A0ABD6BCG1"/>
<sequence length="47" mass="5761">MGFYELAEAERLLGKVEDWSEKEVKELPRFYREKAEQYRELRKHGDT</sequence>
<evidence type="ECO:0000313" key="2">
    <source>
        <dbReference type="Proteomes" id="UP001597076"/>
    </source>
</evidence>
<dbReference type="EMBL" id="JBHUDI010000001">
    <property type="protein sequence ID" value="MFD1562271.1"/>
    <property type="molecule type" value="Genomic_DNA"/>
</dbReference>
<dbReference type="Proteomes" id="UP001597076">
    <property type="component" value="Unassembled WGS sequence"/>
</dbReference>